<evidence type="ECO:0000313" key="2">
    <source>
        <dbReference type="Proteomes" id="UP000191691"/>
    </source>
</evidence>
<sequence length="126" mass="14175">MGAVSRHAPAPDSLRDQFINMRQRFTNISARFAYPFISHQHCSPSASRTFSTTSVSSSVDPESEVSNVVDISFEAIMFSREVLQVSIADLEEREYSIVVYDYMKRIHANAIAKGEHNQMICPSSEL</sequence>
<name>A0A1V6Z5H5_PENNA</name>
<dbReference type="AlphaFoldDB" id="A0A1V6Z5H5"/>
<evidence type="ECO:0000313" key="1">
    <source>
        <dbReference type="EMBL" id="OQE94768.1"/>
    </source>
</evidence>
<dbReference type="Proteomes" id="UP000191691">
    <property type="component" value="Unassembled WGS sequence"/>
</dbReference>
<keyword evidence="2" id="KW-1185">Reference proteome</keyword>
<dbReference type="EMBL" id="MOOB01000003">
    <property type="protein sequence ID" value="OQE94768.1"/>
    <property type="molecule type" value="Genomic_DNA"/>
</dbReference>
<reference evidence="2" key="1">
    <citation type="journal article" date="2017" name="Nat. Microbiol.">
        <title>Global analysis of biosynthetic gene clusters reveals vast potential of secondary metabolite production in Penicillium species.</title>
        <authorList>
            <person name="Nielsen J.C."/>
            <person name="Grijseels S."/>
            <person name="Prigent S."/>
            <person name="Ji B."/>
            <person name="Dainat J."/>
            <person name="Nielsen K.F."/>
            <person name="Frisvad J.C."/>
            <person name="Workman M."/>
            <person name="Nielsen J."/>
        </authorList>
    </citation>
    <scope>NUCLEOTIDE SEQUENCE [LARGE SCALE GENOMIC DNA]</scope>
    <source>
        <strain evidence="2">IBT 13039</strain>
    </source>
</reference>
<organism evidence="1 2">
    <name type="scientific">Penicillium nalgiovense</name>
    <dbReference type="NCBI Taxonomy" id="60175"/>
    <lineage>
        <taxon>Eukaryota</taxon>
        <taxon>Fungi</taxon>
        <taxon>Dikarya</taxon>
        <taxon>Ascomycota</taxon>
        <taxon>Pezizomycotina</taxon>
        <taxon>Eurotiomycetes</taxon>
        <taxon>Eurotiomycetidae</taxon>
        <taxon>Eurotiales</taxon>
        <taxon>Aspergillaceae</taxon>
        <taxon>Penicillium</taxon>
    </lineage>
</organism>
<gene>
    <name evidence="1" type="ORF">PENNAL_c0003G05369</name>
</gene>
<accession>A0A1V6Z5H5</accession>
<comment type="caution">
    <text evidence="1">The sequence shown here is derived from an EMBL/GenBank/DDBJ whole genome shotgun (WGS) entry which is preliminary data.</text>
</comment>
<proteinExistence type="predicted"/>
<protein>
    <submittedName>
        <fullName evidence="1">Uncharacterized protein</fullName>
    </submittedName>
</protein>